<reference evidence="2" key="1">
    <citation type="journal article" date="2010" name="Stand. Genomic Sci.">
        <title>Complete genome sequence of 'Thermobaculum terrenum' type strain (YNP1).</title>
        <authorList>
            <person name="Kiss H."/>
            <person name="Cleland D."/>
            <person name="Lapidus A."/>
            <person name="Lucas S."/>
            <person name="Glavina Del Rio T."/>
            <person name="Nolan M."/>
            <person name="Tice H."/>
            <person name="Han C."/>
            <person name="Goodwin L."/>
            <person name="Pitluck S."/>
            <person name="Liolios K."/>
            <person name="Ivanova N."/>
            <person name="Mavromatis K."/>
            <person name="Ovchinnikova G."/>
            <person name="Pati A."/>
            <person name="Chen A."/>
            <person name="Palaniappan K."/>
            <person name="Land M."/>
            <person name="Hauser L."/>
            <person name="Chang Y."/>
            <person name="Jeffries C."/>
            <person name="Lu M."/>
            <person name="Brettin T."/>
            <person name="Detter J."/>
            <person name="Goker M."/>
            <person name="Tindall B."/>
            <person name="Beck B."/>
            <person name="McDermott T."/>
            <person name="Woyke T."/>
            <person name="Bristow J."/>
            <person name="Eisen J."/>
            <person name="Markowitz V."/>
            <person name="Hugenholtz P."/>
            <person name="Kyrpides N."/>
            <person name="Klenk H."/>
            <person name="Cheng J."/>
        </authorList>
    </citation>
    <scope>NUCLEOTIDE SEQUENCE [LARGE SCALE GENOMIC DNA]</scope>
    <source>
        <strain evidence="2">ATCC BAA-798 / YNP1</strain>
    </source>
</reference>
<gene>
    <name evidence="1" type="ordered locus">Tter_2358</name>
</gene>
<dbReference type="STRING" id="525904.Tter_2358"/>
<dbReference type="Proteomes" id="UP000000323">
    <property type="component" value="Chromosome 2"/>
</dbReference>
<name>D1CHN6_THET1</name>
<sequence>MDLDRAVPRGRIGVGQMERQGVLPPWSPTPTACNLTPTGTPGLPTTIIERGFEDRARGMSSTGGPLPESQLVRVASTWRDIRYICDPGCSQLLVVHRFDGLV</sequence>
<organism evidence="1 2">
    <name type="scientific">Thermobaculum terrenum (strain ATCC BAA-798 / CCMEE 7001 / YNP1)</name>
    <dbReference type="NCBI Taxonomy" id="525904"/>
    <lineage>
        <taxon>Bacteria</taxon>
        <taxon>Bacillati</taxon>
        <taxon>Chloroflexota</taxon>
        <taxon>Chloroflexia</taxon>
        <taxon>Candidatus Thermobaculales</taxon>
        <taxon>Candidatus Thermobaculaceae</taxon>
        <taxon>Thermobaculum</taxon>
    </lineage>
</organism>
<keyword evidence="2" id="KW-1185">Reference proteome</keyword>
<dbReference type="KEGG" id="ttr:Tter_2358"/>
<evidence type="ECO:0000313" key="2">
    <source>
        <dbReference type="Proteomes" id="UP000000323"/>
    </source>
</evidence>
<protein>
    <submittedName>
        <fullName evidence="1">Uncharacterized protein</fullName>
    </submittedName>
</protein>
<dbReference type="HOGENOM" id="CLU_2276155_0_0_0"/>
<accession>D1CHN6</accession>
<dbReference type="EMBL" id="CP001826">
    <property type="protein sequence ID" value="ACZ43257.1"/>
    <property type="molecule type" value="Genomic_DNA"/>
</dbReference>
<dbReference type="AlphaFoldDB" id="D1CHN6"/>
<evidence type="ECO:0000313" key="1">
    <source>
        <dbReference type="EMBL" id="ACZ43257.1"/>
    </source>
</evidence>
<proteinExistence type="predicted"/>